<evidence type="ECO:0000313" key="1">
    <source>
        <dbReference type="EMBL" id="KAF5177993.1"/>
    </source>
</evidence>
<dbReference type="EMBL" id="JABWDY010040622">
    <property type="protein sequence ID" value="KAF5177993.1"/>
    <property type="molecule type" value="Genomic_DNA"/>
</dbReference>
<keyword evidence="2" id="KW-1185">Reference proteome</keyword>
<name>A0A7J6UZ96_THATH</name>
<organism evidence="1 2">
    <name type="scientific">Thalictrum thalictroides</name>
    <name type="common">Rue-anemone</name>
    <name type="synonym">Anemone thalictroides</name>
    <dbReference type="NCBI Taxonomy" id="46969"/>
    <lineage>
        <taxon>Eukaryota</taxon>
        <taxon>Viridiplantae</taxon>
        <taxon>Streptophyta</taxon>
        <taxon>Embryophyta</taxon>
        <taxon>Tracheophyta</taxon>
        <taxon>Spermatophyta</taxon>
        <taxon>Magnoliopsida</taxon>
        <taxon>Ranunculales</taxon>
        <taxon>Ranunculaceae</taxon>
        <taxon>Thalictroideae</taxon>
        <taxon>Thalictrum</taxon>
    </lineage>
</organism>
<reference evidence="1 2" key="1">
    <citation type="submission" date="2020-06" db="EMBL/GenBank/DDBJ databases">
        <title>Transcriptomic and genomic resources for Thalictrum thalictroides and T. hernandezii: Facilitating candidate gene discovery in an emerging model plant lineage.</title>
        <authorList>
            <person name="Arias T."/>
            <person name="Riano-Pachon D.M."/>
            <person name="Di Stilio V.S."/>
        </authorList>
    </citation>
    <scope>NUCLEOTIDE SEQUENCE [LARGE SCALE GENOMIC DNA]</scope>
    <source>
        <strain evidence="2">cv. WT478/WT964</strain>
        <tissue evidence="1">Leaves</tissue>
    </source>
</reference>
<proteinExistence type="predicted"/>
<evidence type="ECO:0000313" key="2">
    <source>
        <dbReference type="Proteomes" id="UP000554482"/>
    </source>
</evidence>
<comment type="caution">
    <text evidence="1">The sequence shown here is derived from an EMBL/GenBank/DDBJ whole genome shotgun (WGS) entry which is preliminary data.</text>
</comment>
<dbReference type="Proteomes" id="UP000554482">
    <property type="component" value="Unassembled WGS sequence"/>
</dbReference>
<dbReference type="AlphaFoldDB" id="A0A7J6UZ96"/>
<protein>
    <submittedName>
        <fullName evidence="1">Uncharacterized protein</fullName>
    </submittedName>
</protein>
<sequence>MDDRSRRELRRGGTVKVEGKSFEIVWFKGGRKEDEVGIKEKTRKGAYSVTFTVEGGMWLSNLLNQIAEGRTTVGSTFKRIEPLGYLMGTVKENVRGKFSK</sequence>
<gene>
    <name evidence="1" type="ORF">FRX31_032419</name>
</gene>
<accession>A0A7J6UZ96</accession>